<gene>
    <name evidence="11" type="ORF">PVAND_015104</name>
</gene>
<evidence type="ECO:0000256" key="4">
    <source>
        <dbReference type="ARBA" id="ARBA00022963"/>
    </source>
</evidence>
<dbReference type="Gene3D" id="3.40.50.1820">
    <property type="entry name" value="alpha/beta hydrolase"/>
    <property type="match status" value="1"/>
</dbReference>
<evidence type="ECO:0000256" key="3">
    <source>
        <dbReference type="ARBA" id="ARBA00022801"/>
    </source>
</evidence>
<evidence type="ECO:0000259" key="10">
    <source>
        <dbReference type="Pfam" id="PF04083"/>
    </source>
</evidence>
<evidence type="ECO:0000256" key="6">
    <source>
        <dbReference type="ARBA" id="ARBA00023180"/>
    </source>
</evidence>
<feature type="domain" description="Partial AB-hydrolase lipase" evidence="10">
    <location>
        <begin position="26"/>
        <end position="80"/>
    </location>
</feature>
<evidence type="ECO:0000313" key="12">
    <source>
        <dbReference type="Proteomes" id="UP001107558"/>
    </source>
</evidence>
<feature type="chain" id="PRO_5039904158" description="Lipase" evidence="9">
    <location>
        <begin position="17"/>
        <end position="387"/>
    </location>
</feature>
<dbReference type="PIRSF" id="PIRSF000862">
    <property type="entry name" value="Steryl_ester_lip"/>
    <property type="match status" value="1"/>
</dbReference>
<feature type="active site" description="Nucleophile" evidence="8">
    <location>
        <position position="157"/>
    </location>
</feature>
<keyword evidence="5" id="KW-0443">Lipid metabolism</keyword>
<dbReference type="InterPro" id="IPR029058">
    <property type="entry name" value="AB_hydrolase_fold"/>
</dbReference>
<dbReference type="GO" id="GO:0016042">
    <property type="term" value="P:lipid catabolic process"/>
    <property type="evidence" value="ECO:0007669"/>
    <property type="project" value="UniProtKB-KW"/>
</dbReference>
<comment type="similarity">
    <text evidence="1 7">Belongs to the AB hydrolase superfamily. Lipase family.</text>
</comment>
<dbReference type="InterPro" id="IPR006693">
    <property type="entry name" value="AB_hydrolase_lipase"/>
</dbReference>
<reference evidence="11" key="1">
    <citation type="submission" date="2021-03" db="EMBL/GenBank/DDBJ databases">
        <title>Chromosome level genome of the anhydrobiotic midge Polypedilum vanderplanki.</title>
        <authorList>
            <person name="Yoshida Y."/>
            <person name="Kikawada T."/>
            <person name="Gusev O."/>
        </authorList>
    </citation>
    <scope>NUCLEOTIDE SEQUENCE</scope>
    <source>
        <strain evidence="11">NIAS01</strain>
        <tissue evidence="11">Whole body or cell culture</tissue>
    </source>
</reference>
<keyword evidence="2 9" id="KW-0732">Signal</keyword>
<dbReference type="Proteomes" id="UP001107558">
    <property type="component" value="Chromosome 4"/>
</dbReference>
<sequence length="387" mass="44929">MRFLIFVLIFFKVTSSKLIKDDEVVKFVKGHGYLSEAHEVVTDDNYILRIHRVARKNGIDSSKKPVFLMHSAFSNSLYYLNTPNISAGFFFADEGYDVWLGNVRGSKYATKHKYLDTESLKYWQFSFHEMGVYDLKTMIDYTLQMTGSDSCFYIAHSQACTQQLVFLSMLPEYNKKIIQSHLMSPIGAMANPRFPLTNLAPLYLTIAKILNKLPYVDFKPFNVIGGELSYIFCSRGIVLAMCQLFNFFLLGGDPMAPLMPNTDPHIYQTIFPTLSPRTGVQQVTHYVQTIMTKEFRAFDYGEEKNLKIYGTKKPPLYPLNRITSPIYLYAGEYDMIFRRPDTELLLPHIKDVHYEIIPKYNHIDFIYARDAQAKMYKKIQHIMERGR</sequence>
<evidence type="ECO:0000256" key="2">
    <source>
        <dbReference type="ARBA" id="ARBA00022729"/>
    </source>
</evidence>
<evidence type="ECO:0000256" key="5">
    <source>
        <dbReference type="ARBA" id="ARBA00023098"/>
    </source>
</evidence>
<dbReference type="SUPFAM" id="SSF53474">
    <property type="entry name" value="alpha/beta-Hydrolases"/>
    <property type="match status" value="1"/>
</dbReference>
<feature type="active site" description="Charge relay system" evidence="8">
    <location>
        <position position="362"/>
    </location>
</feature>
<name>A0A9J6BB48_POLVA</name>
<evidence type="ECO:0000256" key="7">
    <source>
        <dbReference type="PIRNR" id="PIRNR000862"/>
    </source>
</evidence>
<organism evidence="11 12">
    <name type="scientific">Polypedilum vanderplanki</name>
    <name type="common">Sleeping chironomid midge</name>
    <dbReference type="NCBI Taxonomy" id="319348"/>
    <lineage>
        <taxon>Eukaryota</taxon>
        <taxon>Metazoa</taxon>
        <taxon>Ecdysozoa</taxon>
        <taxon>Arthropoda</taxon>
        <taxon>Hexapoda</taxon>
        <taxon>Insecta</taxon>
        <taxon>Pterygota</taxon>
        <taxon>Neoptera</taxon>
        <taxon>Endopterygota</taxon>
        <taxon>Diptera</taxon>
        <taxon>Nematocera</taxon>
        <taxon>Chironomoidea</taxon>
        <taxon>Chironomidae</taxon>
        <taxon>Chironominae</taxon>
        <taxon>Polypedilum</taxon>
        <taxon>Polypedilum</taxon>
    </lineage>
</organism>
<comment type="caution">
    <text evidence="11">The sequence shown here is derived from an EMBL/GenBank/DDBJ whole genome shotgun (WGS) entry which is preliminary data.</text>
</comment>
<keyword evidence="6" id="KW-0325">Glycoprotein</keyword>
<dbReference type="GO" id="GO:0016788">
    <property type="term" value="F:hydrolase activity, acting on ester bonds"/>
    <property type="evidence" value="ECO:0007669"/>
    <property type="project" value="InterPro"/>
</dbReference>
<feature type="signal peptide" evidence="9">
    <location>
        <begin position="1"/>
        <end position="16"/>
    </location>
</feature>
<dbReference type="AlphaFoldDB" id="A0A9J6BB48"/>
<dbReference type="Pfam" id="PF04083">
    <property type="entry name" value="Abhydro_lipase"/>
    <property type="match status" value="1"/>
</dbReference>
<dbReference type="InterPro" id="IPR025483">
    <property type="entry name" value="Lipase_euk"/>
</dbReference>
<accession>A0A9J6BB48</accession>
<evidence type="ECO:0000256" key="8">
    <source>
        <dbReference type="PIRSR" id="PIRSR000862-1"/>
    </source>
</evidence>
<feature type="active site" description="Charge relay system" evidence="8">
    <location>
        <position position="334"/>
    </location>
</feature>
<dbReference type="FunFam" id="3.40.50.1820:FF:000057">
    <property type="entry name" value="Lipase"/>
    <property type="match status" value="1"/>
</dbReference>
<dbReference type="EMBL" id="JADBJN010000004">
    <property type="protein sequence ID" value="KAG5667105.1"/>
    <property type="molecule type" value="Genomic_DNA"/>
</dbReference>
<proteinExistence type="inferred from homology"/>
<evidence type="ECO:0000256" key="1">
    <source>
        <dbReference type="ARBA" id="ARBA00010701"/>
    </source>
</evidence>
<protein>
    <recommendedName>
        <fullName evidence="7">Lipase</fullName>
    </recommendedName>
</protein>
<evidence type="ECO:0000256" key="9">
    <source>
        <dbReference type="SAM" id="SignalP"/>
    </source>
</evidence>
<keyword evidence="12" id="KW-1185">Reference proteome</keyword>
<keyword evidence="3 7" id="KW-0378">Hydrolase</keyword>
<keyword evidence="4 7" id="KW-0442">Lipid degradation</keyword>
<dbReference type="PANTHER" id="PTHR11005">
    <property type="entry name" value="LYSOSOMAL ACID LIPASE-RELATED"/>
    <property type="match status" value="1"/>
</dbReference>
<evidence type="ECO:0000313" key="11">
    <source>
        <dbReference type="EMBL" id="KAG5667105.1"/>
    </source>
</evidence>
<dbReference type="OrthoDB" id="9974421at2759"/>